<reference evidence="8 9" key="1">
    <citation type="journal article" date="2013" name="BMC Genomics">
        <title>The miniature genome of a carnivorous plant Genlisea aurea contains a low number of genes and short non-coding sequences.</title>
        <authorList>
            <person name="Leushkin E.V."/>
            <person name="Sutormin R.A."/>
            <person name="Nabieva E.R."/>
            <person name="Penin A.A."/>
            <person name="Kondrashov A.S."/>
            <person name="Logacheva M.D."/>
        </authorList>
    </citation>
    <scope>NUCLEOTIDE SEQUENCE [LARGE SCALE GENOMIC DNA]</scope>
</reference>
<name>S8D3U1_9LAMI</name>
<dbReference type="OrthoDB" id="1658288at2759"/>
<dbReference type="AlphaFoldDB" id="S8D3U1"/>
<dbReference type="PANTHER" id="PTHR32241">
    <property type="entry name" value="PATATIN-LIKE PROTEIN 6"/>
    <property type="match status" value="1"/>
</dbReference>
<sequence length="412" mass="44127">AIDANKLSYRIFSILETKFLFGYDAPPKPRKSLAPPPPEYAADRRSGRRVCVLSVDSGGMRNITSGKALAYLERSLKAKSGNSEARIADYFDVAAGSGVGGVFAAMLFAAGGGPVYAADDTWKFLAAHGKEFCAAPTKRGFLKRAFEKSTGGGGGVSLEKALKEAFTDGRTGRTLTLKNAVKPLLIPCYDLSTAAPFLFSRADAMESDSYDFRLWEVCLATSADAGVFAPVGMKSIDGQTQCTAVGGGIAMSNPTAAAITHVLHNKQDFPQARHVDDILVLSLGAGCQLTEGSFDRRQVKKWNTAKDWSRPIARISGDASAELVDHAAAMAFAHGGRSTNYVRIQASGSSSPDRDTDWSAGNVKTLTEAGDEMLKQKSVEAVMLGGRRIGEKTNAELLDWFAEELVAEHRRR</sequence>
<dbReference type="SUPFAM" id="SSF52151">
    <property type="entry name" value="FabD/lysophospholipase-like"/>
    <property type="match status" value="1"/>
</dbReference>
<evidence type="ECO:0000313" key="8">
    <source>
        <dbReference type="EMBL" id="EPS72086.1"/>
    </source>
</evidence>
<dbReference type="EC" id="3.1.1.-" evidence="6"/>
<evidence type="ECO:0000256" key="5">
    <source>
        <dbReference type="PROSITE-ProRule" id="PRU01161"/>
    </source>
</evidence>
<evidence type="ECO:0000313" key="9">
    <source>
        <dbReference type="Proteomes" id="UP000015453"/>
    </source>
</evidence>
<dbReference type="Pfam" id="PF01734">
    <property type="entry name" value="Patatin"/>
    <property type="match status" value="1"/>
</dbReference>
<feature type="non-terminal residue" evidence="8">
    <location>
        <position position="1"/>
    </location>
</feature>
<gene>
    <name evidence="8" type="ORF">M569_02674</name>
</gene>
<protein>
    <recommendedName>
        <fullName evidence="6">Patatin</fullName>
        <ecNumber evidence="6">3.1.1.-</ecNumber>
    </recommendedName>
</protein>
<feature type="domain" description="PNPLA" evidence="7">
    <location>
        <begin position="53"/>
        <end position="259"/>
    </location>
</feature>
<keyword evidence="9" id="KW-1185">Reference proteome</keyword>
<evidence type="ECO:0000256" key="3">
    <source>
        <dbReference type="ARBA" id="ARBA00022963"/>
    </source>
</evidence>
<keyword evidence="2 6" id="KW-0378">Hydrolase</keyword>
<dbReference type="InterPro" id="IPR016035">
    <property type="entry name" value="Acyl_Trfase/lysoPLipase"/>
</dbReference>
<feature type="non-terminal residue" evidence="8">
    <location>
        <position position="412"/>
    </location>
</feature>
<keyword evidence="4 6" id="KW-0443">Lipid metabolism</keyword>
<comment type="caution">
    <text evidence="5">Lacks conserved residue(s) required for the propagation of feature annotation.</text>
</comment>
<dbReference type="PANTHER" id="PTHR32241:SF3">
    <property type="entry name" value="PATATIN-LIKE PROTEIN 6"/>
    <property type="match status" value="1"/>
</dbReference>
<comment type="similarity">
    <text evidence="1 6">Belongs to the patatin family.</text>
</comment>
<dbReference type="EMBL" id="AUSU01000977">
    <property type="protein sequence ID" value="EPS72086.1"/>
    <property type="molecule type" value="Genomic_DNA"/>
</dbReference>
<proteinExistence type="inferred from homology"/>
<dbReference type="CDD" id="cd07199">
    <property type="entry name" value="Pat17_PNPLA8_PNPLA9_like"/>
    <property type="match status" value="1"/>
</dbReference>
<dbReference type="GO" id="GO:0016787">
    <property type="term" value="F:hydrolase activity"/>
    <property type="evidence" value="ECO:0007669"/>
    <property type="project" value="UniProtKB-KW"/>
</dbReference>
<evidence type="ECO:0000256" key="1">
    <source>
        <dbReference type="ARBA" id="ARBA00010240"/>
    </source>
</evidence>
<dbReference type="Proteomes" id="UP000015453">
    <property type="component" value="Unassembled WGS sequence"/>
</dbReference>
<evidence type="ECO:0000256" key="4">
    <source>
        <dbReference type="ARBA" id="ARBA00023098"/>
    </source>
</evidence>
<comment type="function">
    <text evidence="6">Lipolytic acyl hydrolase (LAH).</text>
</comment>
<dbReference type="Gene3D" id="3.40.1090.10">
    <property type="entry name" value="Cytosolic phospholipase A2 catalytic domain"/>
    <property type="match status" value="1"/>
</dbReference>
<dbReference type="GO" id="GO:0016042">
    <property type="term" value="P:lipid catabolic process"/>
    <property type="evidence" value="ECO:0007669"/>
    <property type="project" value="UniProtKB-KW"/>
</dbReference>
<dbReference type="InterPro" id="IPR002641">
    <property type="entry name" value="PNPLA_dom"/>
</dbReference>
<keyword evidence="3 6" id="KW-0442">Lipid degradation</keyword>
<comment type="caution">
    <text evidence="8">The sequence shown here is derived from an EMBL/GenBank/DDBJ whole genome shotgun (WGS) entry which is preliminary data.</text>
</comment>
<organism evidence="8 9">
    <name type="scientific">Genlisea aurea</name>
    <dbReference type="NCBI Taxonomy" id="192259"/>
    <lineage>
        <taxon>Eukaryota</taxon>
        <taxon>Viridiplantae</taxon>
        <taxon>Streptophyta</taxon>
        <taxon>Embryophyta</taxon>
        <taxon>Tracheophyta</taxon>
        <taxon>Spermatophyta</taxon>
        <taxon>Magnoliopsida</taxon>
        <taxon>eudicotyledons</taxon>
        <taxon>Gunneridae</taxon>
        <taxon>Pentapetalae</taxon>
        <taxon>asterids</taxon>
        <taxon>lamiids</taxon>
        <taxon>Lamiales</taxon>
        <taxon>Lentibulariaceae</taxon>
        <taxon>Genlisea</taxon>
    </lineage>
</organism>
<evidence type="ECO:0000256" key="6">
    <source>
        <dbReference type="RuleBase" id="RU361262"/>
    </source>
</evidence>
<evidence type="ECO:0000256" key="2">
    <source>
        <dbReference type="ARBA" id="ARBA00022801"/>
    </source>
</evidence>
<dbReference type="PROSITE" id="PS51635">
    <property type="entry name" value="PNPLA"/>
    <property type="match status" value="1"/>
</dbReference>
<accession>S8D3U1</accession>
<comment type="domain">
    <text evidence="6">The nitrogen atoms of the two glycine residues in the GGXR motif define the oxyanion hole, and stabilize the oxyanion that forms during the nucleophilic attack by the catalytic serine during substrate cleavage.</text>
</comment>
<evidence type="ECO:0000259" key="7">
    <source>
        <dbReference type="PROSITE" id="PS51635"/>
    </source>
</evidence>